<dbReference type="GO" id="GO:0005524">
    <property type="term" value="F:ATP binding"/>
    <property type="evidence" value="ECO:0007669"/>
    <property type="project" value="InterPro"/>
</dbReference>
<dbReference type="Gene3D" id="1.10.510.10">
    <property type="entry name" value="Transferase(Phosphotransferase) domain 1"/>
    <property type="match status" value="1"/>
</dbReference>
<dbReference type="EMBL" id="QKWP01000554">
    <property type="protein sequence ID" value="RIB18214.1"/>
    <property type="molecule type" value="Genomic_DNA"/>
</dbReference>
<sequence>MVLQYADNGTLREYLTTNFTKLQWTDKLSLAKEIAHGLLFLHKNNIIHRDLHSKNILIHQRKPKITDFGLSRQINEITSNSNLHGMPAYIEPQCLVNDKYRRNMKSDVYSLGIILWELSSGRPPFSSFESVLALSVHIFKGNREDPIEDTPFQYIQLYKQCWDNNPTNRPETRLIFDTLKQINPNETLSQHQLIEVSAQFFENLRKEAHELFEQGKFFKALELFEVILKNCQLSPEEQVKATAWDLSRNCGFENFNELIMALRKNTTLTSLELGSNELGPFGGGLLSEVLCKNTTLTSLILKDNNLGSKGGKLLSEVLCKNTTLTFLDLDSNELGSEGGKALANALCKNTTLTSLNLENNNLGSEGGKALADALCSNSSLAFLNIRSNNIGLSGGYIFVEALCKNTTLKNLDIRDNNLKGGEVIVDAL</sequence>
<dbReference type="Pfam" id="PF13516">
    <property type="entry name" value="LRR_6"/>
    <property type="match status" value="6"/>
</dbReference>
<name>A0A397V6M2_9GLOM</name>
<dbReference type="PRINTS" id="PR00109">
    <property type="entry name" value="TYRKINASE"/>
</dbReference>
<accession>A0A397V6M2</accession>
<comment type="caution">
    <text evidence="4">The sequence shown here is derived from an EMBL/GenBank/DDBJ whole genome shotgun (WGS) entry which is preliminary data.</text>
</comment>
<dbReference type="InterPro" id="IPR001611">
    <property type="entry name" value="Leu-rich_rpt"/>
</dbReference>
<organism evidence="4 5">
    <name type="scientific">Gigaspora rosea</name>
    <dbReference type="NCBI Taxonomy" id="44941"/>
    <lineage>
        <taxon>Eukaryota</taxon>
        <taxon>Fungi</taxon>
        <taxon>Fungi incertae sedis</taxon>
        <taxon>Mucoromycota</taxon>
        <taxon>Glomeromycotina</taxon>
        <taxon>Glomeromycetes</taxon>
        <taxon>Diversisporales</taxon>
        <taxon>Gigasporaceae</taxon>
        <taxon>Gigaspora</taxon>
    </lineage>
</organism>
<gene>
    <name evidence="4" type="ORF">C2G38_1365919</name>
</gene>
<evidence type="ECO:0000313" key="4">
    <source>
        <dbReference type="EMBL" id="RIB18214.1"/>
    </source>
</evidence>
<proteinExistence type="predicted"/>
<feature type="domain" description="Protein kinase" evidence="3">
    <location>
        <begin position="1"/>
        <end position="194"/>
    </location>
</feature>
<dbReference type="InterPro" id="IPR001245">
    <property type="entry name" value="Ser-Thr/Tyr_kinase_cat_dom"/>
</dbReference>
<keyword evidence="4" id="KW-0418">Kinase</keyword>
<dbReference type="Gene3D" id="3.80.10.10">
    <property type="entry name" value="Ribonuclease Inhibitor"/>
    <property type="match status" value="2"/>
</dbReference>
<dbReference type="InterPro" id="IPR000719">
    <property type="entry name" value="Prot_kinase_dom"/>
</dbReference>
<keyword evidence="1" id="KW-0433">Leucine-rich repeat</keyword>
<dbReference type="SMART" id="SM00368">
    <property type="entry name" value="LRR_RI"/>
    <property type="match status" value="5"/>
</dbReference>
<evidence type="ECO:0000256" key="2">
    <source>
        <dbReference type="ARBA" id="ARBA00022737"/>
    </source>
</evidence>
<dbReference type="PROSITE" id="PS50011">
    <property type="entry name" value="PROTEIN_KINASE_DOM"/>
    <property type="match status" value="1"/>
</dbReference>
<evidence type="ECO:0000313" key="5">
    <source>
        <dbReference type="Proteomes" id="UP000266673"/>
    </source>
</evidence>
<dbReference type="Pfam" id="PF07714">
    <property type="entry name" value="PK_Tyr_Ser-Thr"/>
    <property type="match status" value="1"/>
</dbReference>
<dbReference type="SUPFAM" id="SSF56112">
    <property type="entry name" value="Protein kinase-like (PK-like)"/>
    <property type="match status" value="1"/>
</dbReference>
<dbReference type="GO" id="GO:0004674">
    <property type="term" value="F:protein serine/threonine kinase activity"/>
    <property type="evidence" value="ECO:0007669"/>
    <property type="project" value="TreeGrafter"/>
</dbReference>
<dbReference type="InterPro" id="IPR051681">
    <property type="entry name" value="Ser/Thr_Kinases-Pseudokinases"/>
</dbReference>
<dbReference type="AlphaFoldDB" id="A0A397V6M2"/>
<keyword evidence="4" id="KW-0808">Transferase</keyword>
<dbReference type="InterPro" id="IPR032675">
    <property type="entry name" value="LRR_dom_sf"/>
</dbReference>
<keyword evidence="5" id="KW-1185">Reference proteome</keyword>
<evidence type="ECO:0000259" key="3">
    <source>
        <dbReference type="PROSITE" id="PS50011"/>
    </source>
</evidence>
<reference evidence="4 5" key="1">
    <citation type="submission" date="2018-06" db="EMBL/GenBank/DDBJ databases">
        <title>Comparative genomics reveals the genomic features of Rhizophagus irregularis, R. cerebriforme, R. diaphanum and Gigaspora rosea, and their symbiotic lifestyle signature.</title>
        <authorList>
            <person name="Morin E."/>
            <person name="San Clemente H."/>
            <person name="Chen E.C.H."/>
            <person name="De La Providencia I."/>
            <person name="Hainaut M."/>
            <person name="Kuo A."/>
            <person name="Kohler A."/>
            <person name="Murat C."/>
            <person name="Tang N."/>
            <person name="Roy S."/>
            <person name="Loubradou J."/>
            <person name="Henrissat B."/>
            <person name="Grigoriev I.V."/>
            <person name="Corradi N."/>
            <person name="Roux C."/>
            <person name="Martin F.M."/>
        </authorList>
    </citation>
    <scope>NUCLEOTIDE SEQUENCE [LARGE SCALE GENOMIC DNA]</scope>
    <source>
        <strain evidence="4 5">DAOM 194757</strain>
    </source>
</reference>
<protein>
    <submittedName>
        <fullName evidence="4">Kinase-like domain-containing protein</fullName>
    </submittedName>
</protein>
<keyword evidence="2" id="KW-0677">Repeat</keyword>
<dbReference type="PANTHER" id="PTHR44329">
    <property type="entry name" value="SERINE/THREONINE-PROTEIN KINASE TNNI3K-RELATED"/>
    <property type="match status" value="1"/>
</dbReference>
<dbReference type="SUPFAM" id="SSF52047">
    <property type="entry name" value="RNI-like"/>
    <property type="match status" value="1"/>
</dbReference>
<evidence type="ECO:0000256" key="1">
    <source>
        <dbReference type="ARBA" id="ARBA00022614"/>
    </source>
</evidence>
<dbReference type="Proteomes" id="UP000266673">
    <property type="component" value="Unassembled WGS sequence"/>
</dbReference>
<dbReference type="InterPro" id="IPR011009">
    <property type="entry name" value="Kinase-like_dom_sf"/>
</dbReference>